<dbReference type="InterPro" id="IPR023393">
    <property type="entry name" value="START-like_dom_sf"/>
</dbReference>
<dbReference type="CDD" id="cd08863">
    <property type="entry name" value="SRPBCC_DUF1857"/>
    <property type="match status" value="1"/>
</dbReference>
<accession>A0A6L6Q7D1</accession>
<proteinExistence type="predicted"/>
<dbReference type="Proteomes" id="UP000484015">
    <property type="component" value="Unassembled WGS sequence"/>
</dbReference>
<dbReference type="SUPFAM" id="SSF55961">
    <property type="entry name" value="Bet v1-like"/>
    <property type="match status" value="1"/>
</dbReference>
<comment type="caution">
    <text evidence="1">The sequence shown here is derived from an EMBL/GenBank/DDBJ whole genome shotgun (WGS) entry which is preliminary data.</text>
</comment>
<dbReference type="OrthoDB" id="6367327at2"/>
<evidence type="ECO:0000313" key="2">
    <source>
        <dbReference type="Proteomes" id="UP000484015"/>
    </source>
</evidence>
<dbReference type="RefSeq" id="WP_155441839.1">
    <property type="nucleotide sequence ID" value="NZ_WNLA01000025.1"/>
</dbReference>
<dbReference type="EMBL" id="WNLA01000025">
    <property type="protein sequence ID" value="MTW05495.1"/>
    <property type="molecule type" value="Genomic_DNA"/>
</dbReference>
<name>A0A6L6Q7D1_9BURK</name>
<organism evidence="1 2">
    <name type="scientific">Pseudoduganella ginsengisoli</name>
    <dbReference type="NCBI Taxonomy" id="1462440"/>
    <lineage>
        <taxon>Bacteria</taxon>
        <taxon>Pseudomonadati</taxon>
        <taxon>Pseudomonadota</taxon>
        <taxon>Betaproteobacteria</taxon>
        <taxon>Burkholderiales</taxon>
        <taxon>Oxalobacteraceae</taxon>
        <taxon>Telluria group</taxon>
        <taxon>Pseudoduganella</taxon>
    </lineage>
</organism>
<dbReference type="AlphaFoldDB" id="A0A6L6Q7D1"/>
<dbReference type="Gene3D" id="3.30.530.20">
    <property type="match status" value="1"/>
</dbReference>
<gene>
    <name evidence="1" type="ORF">GM668_25760</name>
</gene>
<dbReference type="Pfam" id="PF08982">
    <property type="entry name" value="AtaL"/>
    <property type="match status" value="1"/>
</dbReference>
<reference evidence="1 2" key="1">
    <citation type="submission" date="2019-11" db="EMBL/GenBank/DDBJ databases">
        <title>Type strains purchased from KCTC, JCM and DSMZ.</title>
        <authorList>
            <person name="Lu H."/>
        </authorList>
    </citation>
    <scope>NUCLEOTIDE SEQUENCE [LARGE SCALE GENOMIC DNA]</scope>
    <source>
        <strain evidence="1 2">KCTC 42409</strain>
    </source>
</reference>
<protein>
    <submittedName>
        <fullName evidence="1">DUF1857 family protein</fullName>
    </submittedName>
</protein>
<dbReference type="InterPro" id="IPR015075">
    <property type="entry name" value="AtaL"/>
</dbReference>
<evidence type="ECO:0000313" key="1">
    <source>
        <dbReference type="EMBL" id="MTW05495.1"/>
    </source>
</evidence>
<sequence>MKFEHLIEVNDLLNPLMDEISHEQLWRGLVLRAEAPKLFMPQLDDCDISNRDENGFDRRLRFGELFVVDRVVLEPMHRVRYLVDAQDEIGNSSLTMTIEAPQPGRLFVRFLYEDDHDAAADEANKMYDEFRKSAYQENDIDTIRVLRELAEQGRLDSMMN</sequence>
<keyword evidence="2" id="KW-1185">Reference proteome</keyword>